<feature type="region of interest" description="N-terminal hotdog fold" evidence="10">
    <location>
        <begin position="628"/>
        <end position="756"/>
    </location>
</feature>
<feature type="domain" description="Ketosynthase family 3 (KS3)" evidence="13">
    <location>
        <begin position="9"/>
        <end position="446"/>
    </location>
</feature>
<feature type="compositionally biased region" description="Low complexity" evidence="11">
    <location>
        <begin position="3133"/>
        <end position="3150"/>
    </location>
</feature>
<evidence type="ECO:0000313" key="16">
    <source>
        <dbReference type="Proteomes" id="UP001348265"/>
    </source>
</evidence>
<evidence type="ECO:0000256" key="5">
    <source>
        <dbReference type="ARBA" id="ARBA00022553"/>
    </source>
</evidence>
<dbReference type="Gene3D" id="3.10.129.110">
    <property type="entry name" value="Polyketide synthase dehydratase"/>
    <property type="match status" value="3"/>
</dbReference>
<dbReference type="InterPro" id="IPR049551">
    <property type="entry name" value="PKS_DH_C"/>
</dbReference>
<feature type="region of interest" description="Disordered" evidence="11">
    <location>
        <begin position="2520"/>
        <end position="2552"/>
    </location>
</feature>
<dbReference type="Pfam" id="PF02801">
    <property type="entry name" value="Ketoacyl-synt_C"/>
    <property type="match status" value="5"/>
</dbReference>
<feature type="domain" description="Ketosynthase family 3 (KS3)" evidence="13">
    <location>
        <begin position="4512"/>
        <end position="4928"/>
    </location>
</feature>
<feature type="domain" description="Ketosynthase family 3 (KS3)" evidence="13">
    <location>
        <begin position="3730"/>
        <end position="4159"/>
    </location>
</feature>
<feature type="region of interest" description="Disordered" evidence="11">
    <location>
        <begin position="3133"/>
        <end position="3178"/>
    </location>
</feature>
<dbReference type="SMART" id="SM00823">
    <property type="entry name" value="PKS_PP"/>
    <property type="match status" value="5"/>
</dbReference>
<dbReference type="InterPro" id="IPR049900">
    <property type="entry name" value="PKS_mFAS_DH"/>
</dbReference>
<dbReference type="InterPro" id="IPR006162">
    <property type="entry name" value="Ppantetheine_attach_site"/>
</dbReference>
<keyword evidence="5" id="KW-0597">Phosphoprotein</keyword>
<feature type="region of interest" description="Disordered" evidence="11">
    <location>
        <begin position="4480"/>
        <end position="4514"/>
    </location>
</feature>
<dbReference type="Proteomes" id="UP001348265">
    <property type="component" value="Unassembled WGS sequence"/>
</dbReference>
<dbReference type="CDD" id="cd02440">
    <property type="entry name" value="AdoMet_MTases"/>
    <property type="match status" value="1"/>
</dbReference>
<feature type="region of interest" description="Disordered" evidence="11">
    <location>
        <begin position="6254"/>
        <end position="6325"/>
    </location>
</feature>
<dbReference type="InterPro" id="IPR049552">
    <property type="entry name" value="PKS_DH_N"/>
</dbReference>
<dbReference type="SMART" id="SM00826">
    <property type="entry name" value="PKS_DH"/>
    <property type="match status" value="2"/>
</dbReference>
<evidence type="ECO:0000259" key="14">
    <source>
        <dbReference type="PROSITE" id="PS52019"/>
    </source>
</evidence>
<dbReference type="CDD" id="cd00833">
    <property type="entry name" value="PKS"/>
    <property type="match status" value="5"/>
</dbReference>
<dbReference type="InterPro" id="IPR054514">
    <property type="entry name" value="RhiE-like_linker"/>
</dbReference>
<dbReference type="InterPro" id="IPR009081">
    <property type="entry name" value="PP-bd_ACP"/>
</dbReference>
<feature type="region of interest" description="Disordered" evidence="11">
    <location>
        <begin position="407"/>
        <end position="431"/>
    </location>
</feature>
<feature type="compositionally biased region" description="Low complexity" evidence="11">
    <location>
        <begin position="3704"/>
        <end position="3727"/>
    </location>
</feature>
<dbReference type="InterPro" id="IPR036291">
    <property type="entry name" value="NAD(P)-bd_dom_sf"/>
</dbReference>
<dbReference type="InterPro" id="IPR001031">
    <property type="entry name" value="Thioesterase"/>
</dbReference>
<evidence type="ECO:0000256" key="1">
    <source>
        <dbReference type="ARBA" id="ARBA00004496"/>
    </source>
</evidence>
<dbReference type="InterPro" id="IPR020802">
    <property type="entry name" value="TesA-like"/>
</dbReference>
<dbReference type="InterPro" id="IPR020807">
    <property type="entry name" value="PKS_DH"/>
</dbReference>
<feature type="region of interest" description="Disordered" evidence="11">
    <location>
        <begin position="1355"/>
        <end position="1382"/>
    </location>
</feature>
<dbReference type="SUPFAM" id="SSF51735">
    <property type="entry name" value="NAD(P)-binding Rossmann-fold domains"/>
    <property type="match status" value="4"/>
</dbReference>
<evidence type="ECO:0000313" key="15">
    <source>
        <dbReference type="EMBL" id="MEF3115178.1"/>
    </source>
</evidence>
<dbReference type="InterPro" id="IPR020806">
    <property type="entry name" value="PKS_PP-bd"/>
</dbReference>
<dbReference type="Gene3D" id="3.40.50.1820">
    <property type="entry name" value="alpha/beta hydrolase"/>
    <property type="match status" value="1"/>
</dbReference>
<evidence type="ECO:0000259" key="13">
    <source>
        <dbReference type="PROSITE" id="PS52004"/>
    </source>
</evidence>
<evidence type="ECO:0000256" key="10">
    <source>
        <dbReference type="PROSITE-ProRule" id="PRU01363"/>
    </source>
</evidence>
<feature type="compositionally biased region" description="Low complexity" evidence="11">
    <location>
        <begin position="420"/>
        <end position="429"/>
    </location>
</feature>
<evidence type="ECO:0000256" key="6">
    <source>
        <dbReference type="ARBA" id="ARBA00022679"/>
    </source>
</evidence>
<feature type="region of interest" description="Disordered" evidence="11">
    <location>
        <begin position="5093"/>
        <end position="5129"/>
    </location>
</feature>
<dbReference type="CDD" id="cd08953">
    <property type="entry name" value="KR_2_SDR_x"/>
    <property type="match status" value="3"/>
</dbReference>
<name>A0ABU7WWX8_9ACTN</name>
<keyword evidence="9" id="KW-0012">Acyltransferase</keyword>
<dbReference type="Pfam" id="PF00975">
    <property type="entry name" value="Thioesterase"/>
    <property type="match status" value="1"/>
</dbReference>
<feature type="region of interest" description="Disordered" evidence="11">
    <location>
        <begin position="908"/>
        <end position="928"/>
    </location>
</feature>
<accession>A0ABU7WWX8</accession>
<feature type="compositionally biased region" description="Low complexity" evidence="11">
    <location>
        <begin position="5096"/>
        <end position="5106"/>
    </location>
</feature>
<dbReference type="Pfam" id="PF00109">
    <property type="entry name" value="ketoacyl-synt"/>
    <property type="match status" value="5"/>
</dbReference>
<dbReference type="InterPro" id="IPR029063">
    <property type="entry name" value="SAM-dependent_MTases_sf"/>
</dbReference>
<proteinExistence type="predicted"/>
<dbReference type="SUPFAM" id="SSF53901">
    <property type="entry name" value="Thiolase-like"/>
    <property type="match status" value="5"/>
</dbReference>
<feature type="domain" description="PKS/mFAS DH" evidence="14">
    <location>
        <begin position="628"/>
        <end position="915"/>
    </location>
</feature>
<sequence length="6718" mass="710729">MSDPQSPHPDDVAVIGLALRFPGSESLPELFGHLVAGRSLISEVPPERWSKERYFGEPKSGTDRTSSVWGGFIEHADRFDAAFFGISPREAESMDPQQRFALELSWQAIEDAGYRASAFAGTRTGVFMGVCHADYAELMEREKAPTDVYFPTGTAYSVIANRVSYFFDFQGPSITNDTACSSSLVSVYEAVAALRNGECGLALAGGVNLVWSPKHFVAFSQAGMLSRTGRSRAFDQDADGYVRGEGGAVLVLKPLARALADGDQVHAVIKGIATNHGGRTSSLTVTNPAAQADLVEGLYTSAGIRPDSVTYIEAHGPGTPVGDPIEVIALKRAFRALHAAHGTEPRPESCGIGSVKTNIGHLEGAAGVAGMVKVIGALACRTLPATVNFTRQNKLVKLDGSPFRIVRDTQPWDAPPPAPDGDAAPRRAGVSSFGFGGTNAHVVLEEHLPAADDAPDAGPGGPHLVPLSAKTPDRLRAVARALLGHLRASQEQDGDDPTAALRPAQRLADIAYTLQTGREPMAARVAFLVSDRAELAASLDAFLAGTLADSAVHTGAGTAADDTAGLLEAATRWVEGGPDEDWAARYATQDENARPRRVRLPVYPFARERHWFRAPAEDGAPDAGPALHPLLHRNTSSLFEQRYTSAFTGDEPFLASHQVRGARVLPAAAYVEMLRAGVVAAVGHGDGTGPAVRLRDIAWLRPLVVADAPAEVQVGLFPGENDDGTVSLTVYTGPSALDPSAVVHCWGTAEPDAPEEPPALDLDALRAACPTPHDPADAYAALREQGLQYGPGMRGMAELRLGEAELLVRIEQPRSDDEGTGHVLPPSVLDAALQATLVLMAHTAPGPAAGPALPFTLDQVDIHRPCASGTWAWVRRSGDSGGADTFDIDLCDAEGVVGARLRGLVQRTAPSDEASVQPGAPTADGSAPRVVAGTCRWVDAPPAMDGSGTATVHGFLAGRAAGHAAAVATAAGSPVTALPAVTADRVADGVDAVLELLVGQLRDVLGARPDRPHRFVVLVDDRVPRHFHAPLTGLFRTAALENPLVGGRLVRVAGLDTATPERIARILAEEGADPYDACELRRTEDGAGTRQEWRPVDVALGDGPHVPPLKEGGVYWVTGGLGGLGQHLARYFARCPGVTVVLSGRKELPETGDTALAALREAGVDAHYVAADIARKDDVERAVRTITGEHGRLDGVVHAAGVLRDSYLLHKDAADVPLVTAPKVRGALHLDAATRDLALDFFVVFSSVAGVYGNSGQADYAAANAFLDAFAQHRQALVGVGERSGRTAAVSWPLWADGGMTADAVTRATMRAERGWEPLPTEDGLRVLGRVLDDDAPSHVVVAFGTDATVGLERRLPAAEAAPVTSGTSRDPVTGPEPDDGELLERTADLLKHHLSEVLHHDPAAMDPAVNLVEYGIDSLSILEMTARLEALFGQLPKTIFFEYLTIEGVAGYFAGTHRDKLLAVLGADDGPEAGSDAQATAVAAPPAPRPRFTRPAPARPAAPAPGASDAPRGRDDRHDIAVIGISGTYPGADTLDELWTLLEEGRHTFEEVPRDRWDHDAIYSPDREVPGKSAIRTGTFLRDIDRFDPRYFRVSKRDAELMSPEVRLFLQTGVEALEDAGYSRETLQRQYDGDVGVLVGAMSNHYGLHGFQNSLLRGSPASGSYTGTLPNMLSYFYGFTGPSIFLDTMCSGSSTCVHQAVQMLRAGECRMAVAGGVNLLLHPYNLVTSSHEHFTTATSDVIRSFGLGADGTILGEGVGAVVLKPLTEAERDGDHVYGVIKGTALSNAGARNGFTVPSPHAQARAIEKAVQDAGIDARTVSYVEGHGSGTSLGDPIEVKALTTAFRKHTEDSGFCALGSVKSNMGHLLHAAGMVGLAKVLLQLDKRTLVPSLHSAELNPDIDFSGTPFRVQRELAPWEPAVTEDGGRTVVHPRRAGLTSIGAGGMNSHIIIEEHVPDPAARPYDTTDGRDELFVFSAMTDSALETSLARFRTYLEQADPADLPSIAHTLRVGKNELPRRWAFFAKDVQGALRAVERRLAGDDDLGAALAGDDPRAAEARELAVTWTGGKSVDWARLTGTRRLRRVPLPAYPFERVRCWVPQEDGAPSVLAPLALRDKLHPFLGRNESDLDGLRYGLDVHLDDLGDYGYQQDKEPRVVPTFAVDLALAAAKVSGFAADPVVRGLRLPAPVAWDTTERLVTTVIEPPGEGAATGAVFAQDASGARTLVAAFEAYDAQEAGPSARHSGRGASPAGLRGSAVRALGADEVRAELAEGGLVHPVLLCGVTGAYWLPDGRTVLDVTAPELRRDTVRRNVTIAPHVLAAVTQGLRLDAKHRGLPQWRETRPHRIAEVRVLGAAGDGEVAHVVLVPDPAAAGDGPFEGTIRLLDGSGEVLAECVGVSCEDDGGVRDDEPHAPRERQRVPRAEADAPGDGLTAFVVAELRTLASGILKYEPAELDAHTGFDAFGFDSISFVTFARLIGERLGAEVTPAAFFDVNTFDALARHLVAEYGKPVRAAYERSGSAAEGTATVTPEPTASVRTAPAPAPASPADPSQPIAVIGAAGRFPGAPDLDTYWANLVAGRDSVTAFPLDRYDATYRRVAEAADFPRHAGVLDDVDAFDAEFFRVYPREAELMDPQHRLALETVWSALEDSAYTPSDLPRNTGLFLGVSGTDYATLLTTYGVEPDAFTSTGNAHSMLANRISYVLDLRGPSEPVDTACSSSLVAVHRAVEAIRSGACEAAVAGGVNLLLSVDTFVSAHRAGMLSPDGRCKTFASDADGYVRGEGVGAVVLKPLAAAERDGDAILAVLRGSAENHGGRANSLTAPNADAQAELVTTALRGTDPDTVGYIEAHGTGTALGDPVEVRALQTAFRRLGATGRASCGLGSVKTNIGHLEAAAGIAGLLKVVLAMRHGVLPATLHCREINPYIELDGGPFRIVRENEPWPSPRTADGRSAPRRAGVSSFGFGGANCHVVVEEYVQDDAGTEALEASETVDTTDTTDVIVPLSARTPQQLTEAAGNLLAYLEGPDPAPLRSVAWTLQAGRQAMAERVGWVVRSRGELVGRLRAFVTGGERPEGEAARSQVLARWTEGAAVDWRALYGPRVPKRAHLPTYPFARGRYWIPGTRSEAAAEVAAPEVAAPEAASPGVASDDSPAIGTTLLTPRWTPRPAPSSTDAGSTADHRVVILCGALTSARSAVERSVPGVRCFTAESAKQRLDSRFRDVSQQVFATVRDIAADAPVGRTTLVQVVTPADGDEAVNLALAGLLRTACLETPSLQAQLIAFRGARTDDAVAAAVVAEARDTDADLVRHEGAERSVRTWHPAAPPADAADLPWRAGGGYLITGGAGGIGAAVARRIARDVEHPVLVLVGRSPQDDRIEALLGELRAAGAAARYESADVSRWEEVRHLLTRVREHAGELSGVVHAAGVLRDASLTGKTAEDWEEVLAPKADGLVHLDRATRHDPLDFFLTFSSGAAVTGNPGQADYATANAFLDAFAALRDARVAVGERAGRTLSVAWPLWKDGGMTVDAGTLAQLWRSRGLAPMETEDGLAALTRAWRLGAEQVWVYHGDAARVPGTSGRTAAARTPARAGAAATAPVDGRLARETLRLLVALFARVTKLPARAVDADGELGAMGLDSILIVQLNKELAAVFADVPTTLFYEFPTLRAIAGHLAAEHPETARAWSGAPATAVPEPSGDAVADRTPAPYAAPAPRSAAPTSRSAAPADREPIAIIGMSGRYPQAADLAAFWENLKAGRDCVGEIPADRWALDGFFEPDREKAVATGRSYSKWGGFLDDFAAFDPLHFRIAPRDAYAMDPQERLFLQAAWQVFEDAGYSREEIARRHGKRVGVFAGVTKTGHGRHGAGRLPSGETVVPALSFASLSARTSYVLDLCGPSLTIDTMCSASLTAVHEACEHLHQGACEMAVAGGVNLYLHPLDYVELCRSTMLSTDARCRSFGSGGDGFVPGEGVGCVLLKPLSRALADGDHIRAVVRGTSINHGGRSNGYTVPSPRAQADLLRDALERAGVAARDVSCVEAHGTGTELGDPIEIKGLTSAFEQDTADRQFCAIGSVKSAIGHLEAAAGIAGLTKAVLQLQHRQLVPSLHAEEPNPNIAFERTPFFVQRQLAPWETAGGPRIAAVSSFGAGGSNAHVIVEEFGERYGTGPAPATAAGRDQLFVLSARTPGHLRRSAERLAAHLGSDSAADIDPAALAFTLQTGREAMTERLAVVAASARDLRGALLAHLDGADTVPGVHRGTAGSAQGAFAELAADDDLQELLVERWVRAGKLDRLAALWTGGVPLDWRVLHGPDTPRRIALPTYPFAQDRYWIADLDPVREEAAQGGLSAAPPPATEPVTAEPSELPESPQPVEPLASSEPLEQPSEPLDERVARVVRDKLARALAMGEDEIDGALAFADYGVDSILGVRLVHELNEALALDLSTSVIYDHSSADRLTAHLLTDHRDAITFTDPPVPAAATPVPATTPTSASVPVPATATRPRPGRSGPADPRPPIAVVGMSGRFAGSETLDELWQHLVDGDELVTEATRWDLAGPDPSDAARRCTRGGFLDRIDAFDPLFFNISGVEAATMDPQQRLLLEESWKALEDAGYAGRQLSERRCGVYVGCWNGDYAELIGADAPAQAFWGNTASFIPSRVSYFLNLKGPAVAVDTSCSSSLVALDLACKDLWSGETEMALAGGVFVQSTPRLYELAGRANMLSPTGRCHTFDHRADGFVPGEGVGVLVLKRLDDALADGDHVHGVIRGCGTNHDGATNGITAPSSVSQESLLREVYDGFGVDAGHIQLVEAHGTGTKLGDPIEFGALTRAFRASTDKTGYCALGSLKTNLGHTQFAAGVAGVLKILLALRHRQIPASLHFEKANEAVPLDGSPFYLSTRTHAWQALPGVPRLGAVSSFGASGTNAHVLVEEAPPVPRSRPRPRTPGHLVVLSAHSRDQLAEQLTRLAAHCRREPSPDLGDLAHTLVVGREHFAHRFACVVRDRAELLRVLDEGLDGPHAFTGGPGASGGGAASLGGSPQGASGGRTDAEVLAGLKSLAERYVRGQELDPGALFTPGAYLRVPLPTYPFAKESHWATDTPPARAEAFRPAPARPAEPDPGSLTAGAPSPVPGTAGAVRTVTVLTGDEPILRDHSVGGRRVLPGVAHLEMARETARHALGADATTPLRIRDITWVQPLVADGTPTEAEVLVTPVDEHTVSFRVTSGTAGPAVCSEGRVSRSDTPRPPRTDLTALRALCPTPVTPERISAALVAMGITHGRSLRAVRAAHVGDGVVLAELRVPDAADRPATPYVLHPALMDSAVQASIALQLAGGEASRETVVPFALERLELFAPCADSMWAVVRVADDGAASALSKLDIDLLDTDGAVCVRMTGYTSRRVKEPLPSLFAPVWEPLPGTETDGGEGTAVPSRTDRVLVVGGTAAERAAVAVRHPRATAWPLAPSAPLDEVTAFLAAAGPVDHLLWLAPGTAPALTDAAAVVAAQEDGVVAAFRMIKALLRTDHDARPLGITLVTRRGLATHAAEDIRPAHAGLHGLFGSLGREYTNWTVRRVDLDEPDGAPEEPDAWLAAVTALPAHSGGDTWARRAGQWLVRRWAPCDAGPAPAAPYREGGVYVVIGGAGGVGTAWTQHLVERYGAHVIWIGRSPHDASVNAKLRSVSGRGDVRYVSADAADPVALRRAHAEIKARHPQIHGVVQAALVLRDQSFAKMDEAALRTSLAAKVGVSAAMAEVFYGEPLDFAVFFSSVQSFTTAAGQGNYAAGCTFADAYAHQLSRQWTCPVKVLNWGWWGSLGSASSDYHRRRMTGWGFASIEPPEAMEALGTLLGGPQPQISFTKLTRTDALEAVDPALRTTVYGRSPAARVTVGAADDLAGDAANLRAVADWRRTARDPMLGRMLRGHLEALGAVGPDTPAAGDITRDDARRIARQAGLLDRYTTWLEHALRVLPDTAPPLATLFREWDDRRAAWSADPDKKAELELVDATLRALPDILTGRTRPTDILFPRGSVELVEGCYRDNRVADTYNRALAGAAVDIVAQRLRQDPDARLRILEIGAGTGGTSVGLFAALRPYRDRIETYTYTDLSKAFLNHARTAYGPDAPYLSCTRFDAEQPLAGQGIEAGSYDLVVAANVLHATRDTRNTLRNAKAALRDGGWLLLNELVAFDVFSHLTFGLLEGWWLFEDAPLRIPGSPALSPESWRDVLHSEGFPEVVFVLPQARELGQQIIAAESDGIVRQRVVGAERRSTAPVTPVTPAASVTETARTVERAAPETAPGPELVRTEPVRRESARTEPARTEPPRPAAPAPAPAAPTEADRAATLTAYLRDQAAETLGVPAERIDAAQPLSTYGMDSILVLQLTNALREDLGEVSSTLLFDAESVDQLCTHFLTASADRVDALVARLRPEPAPEDTATAPAPSVAPPAPAAREAAPAAPSVSALFQAASRNGSLQQGSELLTAAARLRPRFASAEAGHEPEILRLADGAERPALVCLPSLIAPTGPYQYVKFAAALRGRREVWTAGQPGYGTGDALPQTLADAAAVQADALLRRFAGQPFALAAYSSGAWPAHEVVRRLEAAGAAPAALVLLDSPGSTGGADLTGESLCHRMAGISRLLLDRFPRLPLDGDQLTAMAWYAELLDGWRPGPVTTPTLFVAARTPVDQLLGDGRRPAWQLEHARVEVAGDHFSMLDEHAETTALAVHQWLTAHL</sequence>
<dbReference type="Pfam" id="PF08242">
    <property type="entry name" value="Methyltransf_12"/>
    <property type="match status" value="1"/>
</dbReference>
<keyword evidence="16" id="KW-1185">Reference proteome</keyword>
<feature type="region of interest" description="Disordered" evidence="11">
    <location>
        <begin position="6417"/>
        <end position="6441"/>
    </location>
</feature>
<dbReference type="InterPro" id="IPR018201">
    <property type="entry name" value="Ketoacyl_synth_AS"/>
</dbReference>
<dbReference type="InterPro" id="IPR036736">
    <property type="entry name" value="ACP-like_sf"/>
</dbReference>
<dbReference type="RefSeq" id="WP_331787413.1">
    <property type="nucleotide sequence ID" value="NZ_JAVFKM010000008.1"/>
</dbReference>
<keyword evidence="7" id="KW-0677">Repeat</keyword>
<feature type="domain" description="PKS/mFAS DH" evidence="14">
    <location>
        <begin position="5112"/>
        <end position="5401"/>
    </location>
</feature>
<dbReference type="SUPFAM" id="SSF47336">
    <property type="entry name" value="ACP-like"/>
    <property type="match status" value="5"/>
</dbReference>
<dbReference type="PROSITE" id="PS52019">
    <property type="entry name" value="PKS_MFAS_DH"/>
    <property type="match status" value="2"/>
</dbReference>
<organism evidence="15 16">
    <name type="scientific">Streptomyces chrestomyceticus</name>
    <dbReference type="NCBI Taxonomy" id="68185"/>
    <lineage>
        <taxon>Bacteria</taxon>
        <taxon>Bacillati</taxon>
        <taxon>Actinomycetota</taxon>
        <taxon>Actinomycetes</taxon>
        <taxon>Kitasatosporales</taxon>
        <taxon>Streptomycetaceae</taxon>
        <taxon>Streptomyces</taxon>
    </lineage>
</organism>
<feature type="compositionally biased region" description="Basic and acidic residues" evidence="11">
    <location>
        <begin position="5232"/>
        <end position="5243"/>
    </location>
</feature>
<feature type="compositionally biased region" description="Basic and acidic residues" evidence="11">
    <location>
        <begin position="6290"/>
        <end position="6309"/>
    </location>
</feature>
<feature type="active site" description="Proton acceptor; for dehydratase activity" evidence="10">
    <location>
        <position position="657"/>
    </location>
</feature>
<dbReference type="PROSITE" id="PS52004">
    <property type="entry name" value="KS3_2"/>
    <property type="match status" value="5"/>
</dbReference>
<feature type="region of interest" description="Disordered" evidence="11">
    <location>
        <begin position="3686"/>
        <end position="3727"/>
    </location>
</feature>
<evidence type="ECO:0000256" key="2">
    <source>
        <dbReference type="ARBA" id="ARBA00004792"/>
    </source>
</evidence>
<evidence type="ECO:0000256" key="8">
    <source>
        <dbReference type="ARBA" id="ARBA00023268"/>
    </source>
</evidence>
<dbReference type="Gene3D" id="1.10.1200.10">
    <property type="entry name" value="ACP-like"/>
    <property type="match status" value="5"/>
</dbReference>
<feature type="region of interest" description="Disordered" evidence="11">
    <location>
        <begin position="1473"/>
        <end position="1516"/>
    </location>
</feature>
<dbReference type="Gene3D" id="3.40.47.10">
    <property type="match status" value="5"/>
</dbReference>
<dbReference type="InterPro" id="IPR042104">
    <property type="entry name" value="PKS_dehydratase_sf"/>
</dbReference>
<feature type="active site" description="Proton donor; for dehydratase activity" evidence="10">
    <location>
        <position position="830"/>
    </location>
</feature>
<protein>
    <submittedName>
        <fullName evidence="15">SDR family NAD(P)-dependent oxidoreductase</fullName>
    </submittedName>
</protein>
<dbReference type="Gene3D" id="1.10.1240.100">
    <property type="match status" value="5"/>
</dbReference>
<dbReference type="SUPFAM" id="SSF53474">
    <property type="entry name" value="alpha/beta-Hydrolases"/>
    <property type="match status" value="1"/>
</dbReference>
<dbReference type="Gene3D" id="3.40.50.150">
    <property type="entry name" value="Vaccinia Virus protein VP39"/>
    <property type="match status" value="1"/>
</dbReference>
<dbReference type="PANTHER" id="PTHR43775">
    <property type="entry name" value="FATTY ACID SYNTHASE"/>
    <property type="match status" value="1"/>
</dbReference>
<comment type="caution">
    <text evidence="15">The sequence shown here is derived from an EMBL/GenBank/DDBJ whole genome shotgun (WGS) entry which is preliminary data.</text>
</comment>
<dbReference type="SMART" id="SM01294">
    <property type="entry name" value="PKS_PP_betabranch"/>
    <property type="match status" value="2"/>
</dbReference>
<dbReference type="Pfam" id="PF14765">
    <property type="entry name" value="PS-DH"/>
    <property type="match status" value="2"/>
</dbReference>
<feature type="compositionally biased region" description="Gly residues" evidence="11">
    <location>
        <begin position="5019"/>
        <end position="5040"/>
    </location>
</feature>
<feature type="domain" description="Carrier" evidence="12">
    <location>
        <begin position="3603"/>
        <end position="3679"/>
    </location>
</feature>
<feature type="region of interest" description="Disordered" evidence="11">
    <location>
        <begin position="4342"/>
        <end position="4387"/>
    </location>
</feature>
<keyword evidence="6" id="KW-0808">Transferase</keyword>
<feature type="active site" description="Proton acceptor; for dehydratase activity" evidence="10">
    <location>
        <position position="5149"/>
    </location>
</feature>
<dbReference type="InterPro" id="IPR014030">
    <property type="entry name" value="Ketoacyl_synth_N"/>
</dbReference>
<dbReference type="InterPro" id="IPR013217">
    <property type="entry name" value="Methyltransf_12"/>
</dbReference>
<dbReference type="Pfam" id="PF22621">
    <property type="entry name" value="CurL-like_PKS_C"/>
    <property type="match status" value="1"/>
</dbReference>
<dbReference type="SMART" id="SM00824">
    <property type="entry name" value="PKS_TE"/>
    <property type="match status" value="1"/>
</dbReference>
<evidence type="ECO:0000256" key="9">
    <source>
        <dbReference type="ARBA" id="ARBA00023315"/>
    </source>
</evidence>
<evidence type="ECO:0000256" key="3">
    <source>
        <dbReference type="ARBA" id="ARBA00022450"/>
    </source>
</evidence>
<feature type="active site" description="Proton donor; for dehydratase activity" evidence="10">
    <location>
        <position position="5315"/>
    </location>
</feature>
<keyword evidence="3" id="KW-0596">Phosphopantetheine</keyword>
<evidence type="ECO:0000259" key="12">
    <source>
        <dbReference type="PROSITE" id="PS50075"/>
    </source>
</evidence>
<feature type="compositionally biased region" description="Pro residues" evidence="11">
    <location>
        <begin position="6310"/>
        <end position="6320"/>
    </location>
</feature>
<dbReference type="Pfam" id="PF08659">
    <property type="entry name" value="KR"/>
    <property type="match status" value="3"/>
</dbReference>
<dbReference type="Pfam" id="PF22336">
    <property type="entry name" value="RhiE-like_linker"/>
    <property type="match status" value="4"/>
</dbReference>
<keyword evidence="4" id="KW-0963">Cytoplasm</keyword>
<dbReference type="PROSITE" id="PS00012">
    <property type="entry name" value="PHOSPHOPANTETHEINE"/>
    <property type="match status" value="3"/>
</dbReference>
<dbReference type="PROSITE" id="PS50075">
    <property type="entry name" value="CARRIER"/>
    <property type="match status" value="5"/>
</dbReference>
<evidence type="ECO:0000256" key="11">
    <source>
        <dbReference type="SAM" id="MobiDB-lite"/>
    </source>
</evidence>
<dbReference type="InterPro" id="IPR014031">
    <property type="entry name" value="Ketoacyl_synth_C"/>
</dbReference>
<gene>
    <name evidence="15" type="ORF">RB636_18570</name>
</gene>
<dbReference type="EMBL" id="JAVFKM010000008">
    <property type="protein sequence ID" value="MEF3115178.1"/>
    <property type="molecule type" value="Genomic_DNA"/>
</dbReference>
<dbReference type="SMART" id="SM00822">
    <property type="entry name" value="PKS_KR"/>
    <property type="match status" value="3"/>
</dbReference>
<reference evidence="15 16" key="1">
    <citation type="submission" date="2023-08" db="EMBL/GenBank/DDBJ databases">
        <authorList>
            <person name="Sharma P."/>
            <person name="Verma V."/>
            <person name="Mohan M.K."/>
            <person name="Dubey A.K."/>
        </authorList>
    </citation>
    <scope>NUCLEOTIDE SEQUENCE [LARGE SCALE GENOMIC DNA]</scope>
    <source>
        <strain evidence="15 16">ADP4</strain>
    </source>
</reference>
<dbReference type="InterPro" id="IPR020841">
    <property type="entry name" value="PKS_Beta-ketoAc_synthase_dom"/>
</dbReference>
<dbReference type="InterPro" id="IPR016039">
    <property type="entry name" value="Thiolase-like"/>
</dbReference>
<feature type="region of interest" description="Disordered" evidence="11">
    <location>
        <begin position="5017"/>
        <end position="5043"/>
    </location>
</feature>
<feature type="region of interest" description="N-terminal hotdog fold" evidence="10">
    <location>
        <begin position="5112"/>
        <end position="5240"/>
    </location>
</feature>
<dbReference type="InterPro" id="IPR057326">
    <property type="entry name" value="KR_dom"/>
</dbReference>
<feature type="compositionally biased region" description="Low complexity" evidence="11">
    <location>
        <begin position="4480"/>
        <end position="4499"/>
    </location>
</feature>
<feature type="region of interest" description="Disordered" evidence="11">
    <location>
        <begin position="2403"/>
        <end position="2427"/>
    </location>
</feature>
<feature type="region of interest" description="C-terminal hotdog fold" evidence="10">
    <location>
        <begin position="5254"/>
        <end position="5401"/>
    </location>
</feature>
<dbReference type="SUPFAM" id="SSF53335">
    <property type="entry name" value="S-adenosyl-L-methionine-dependent methyltransferases"/>
    <property type="match status" value="1"/>
</dbReference>
<feature type="domain" description="Ketosynthase family 3 (KS3)" evidence="13">
    <location>
        <begin position="1518"/>
        <end position="1954"/>
    </location>
</feature>
<dbReference type="Gene3D" id="3.40.50.720">
    <property type="entry name" value="NAD(P)-binding Rossmann-like Domain"/>
    <property type="match status" value="3"/>
</dbReference>
<feature type="domain" description="Carrier" evidence="12">
    <location>
        <begin position="6329"/>
        <end position="6402"/>
    </location>
</feature>
<feature type="region of interest" description="C-terminal hotdog fold" evidence="10">
    <location>
        <begin position="770"/>
        <end position="915"/>
    </location>
</feature>
<dbReference type="PANTHER" id="PTHR43775:SF37">
    <property type="entry name" value="SI:DKEY-61P9.11"/>
    <property type="match status" value="1"/>
</dbReference>
<keyword evidence="8" id="KW-0511">Multifunctional enzyme</keyword>
<comment type="subcellular location">
    <subcellularLocation>
        <location evidence="1">Cytoplasm</location>
    </subcellularLocation>
</comment>
<dbReference type="PROSITE" id="PS00606">
    <property type="entry name" value="KS3_1"/>
    <property type="match status" value="1"/>
</dbReference>
<feature type="compositionally biased region" description="Basic and acidic residues" evidence="11">
    <location>
        <begin position="2405"/>
        <end position="2426"/>
    </location>
</feature>
<feature type="domain" description="Carrier" evidence="12">
    <location>
        <begin position="2432"/>
        <end position="2509"/>
    </location>
</feature>
<feature type="domain" description="Carrier" evidence="12">
    <location>
        <begin position="1382"/>
        <end position="1458"/>
    </location>
</feature>
<feature type="compositionally biased region" description="Low complexity" evidence="11">
    <location>
        <begin position="3158"/>
        <end position="3167"/>
    </location>
</feature>
<evidence type="ECO:0000256" key="7">
    <source>
        <dbReference type="ARBA" id="ARBA00022737"/>
    </source>
</evidence>
<dbReference type="InterPro" id="IPR029058">
    <property type="entry name" value="AB_hydrolase_fold"/>
</dbReference>
<feature type="domain" description="Ketosynthase family 3 (KS3)" evidence="13">
    <location>
        <begin position="2553"/>
        <end position="2977"/>
    </location>
</feature>
<dbReference type="Pfam" id="PF00550">
    <property type="entry name" value="PP-binding"/>
    <property type="match status" value="5"/>
</dbReference>
<evidence type="ECO:0000256" key="4">
    <source>
        <dbReference type="ARBA" id="ARBA00022490"/>
    </source>
</evidence>
<dbReference type="InterPro" id="IPR050091">
    <property type="entry name" value="PKS_NRPS_Biosynth_Enz"/>
</dbReference>
<dbReference type="InterPro" id="IPR013968">
    <property type="entry name" value="PKS_KR"/>
</dbReference>
<comment type="pathway">
    <text evidence="2">Antibiotic biosynthesis.</text>
</comment>
<feature type="region of interest" description="Disordered" evidence="11">
    <location>
        <begin position="5225"/>
        <end position="5245"/>
    </location>
</feature>
<dbReference type="Pfam" id="PF21089">
    <property type="entry name" value="PKS_DH_N"/>
    <property type="match status" value="2"/>
</dbReference>
<dbReference type="SMART" id="SM00825">
    <property type="entry name" value="PKS_KS"/>
    <property type="match status" value="5"/>
</dbReference>
<feature type="domain" description="Carrier" evidence="12">
    <location>
        <begin position="4386"/>
        <end position="4464"/>
    </location>
</feature>